<evidence type="ECO:0000256" key="1">
    <source>
        <dbReference type="SAM" id="MobiDB-lite"/>
    </source>
</evidence>
<evidence type="ECO:0000259" key="2">
    <source>
        <dbReference type="Pfam" id="PF04149"/>
    </source>
</evidence>
<evidence type="ECO:0000313" key="3">
    <source>
        <dbReference type="EMBL" id="GAA4786981.1"/>
    </source>
</evidence>
<proteinExistence type="predicted"/>
<accession>A0ABP9AZX5</accession>
<keyword evidence="4" id="KW-1185">Reference proteome</keyword>
<feature type="region of interest" description="Disordered" evidence="1">
    <location>
        <begin position="1"/>
        <end position="20"/>
    </location>
</feature>
<dbReference type="Proteomes" id="UP001501265">
    <property type="component" value="Unassembled WGS sequence"/>
</dbReference>
<sequence length="68" mass="7124">MKHTPDLSHAAWRKSSYSDGGANNCVEIAQGVPGATPVRDSKLTAGPVLVFGTSAWSAFLEGAARRHS</sequence>
<reference evidence="4" key="1">
    <citation type="journal article" date="2019" name="Int. J. Syst. Evol. Microbiol.">
        <title>The Global Catalogue of Microorganisms (GCM) 10K type strain sequencing project: providing services to taxonomists for standard genome sequencing and annotation.</title>
        <authorList>
            <consortium name="The Broad Institute Genomics Platform"/>
            <consortium name="The Broad Institute Genome Sequencing Center for Infectious Disease"/>
            <person name="Wu L."/>
            <person name="Ma J."/>
        </authorList>
    </citation>
    <scope>NUCLEOTIDE SEQUENCE [LARGE SCALE GENOMIC DNA]</scope>
    <source>
        <strain evidence="4">JCM 18081</strain>
    </source>
</reference>
<dbReference type="RefSeq" id="WP_345617559.1">
    <property type="nucleotide sequence ID" value="NZ_BAABIG010000008.1"/>
</dbReference>
<dbReference type="InterPro" id="IPR007278">
    <property type="entry name" value="DUF397"/>
</dbReference>
<feature type="domain" description="DUF397" evidence="2">
    <location>
        <begin position="10"/>
        <end position="63"/>
    </location>
</feature>
<dbReference type="Pfam" id="PF04149">
    <property type="entry name" value="DUF397"/>
    <property type="match status" value="1"/>
</dbReference>
<name>A0ABP9AZX5_9ACTN</name>
<comment type="caution">
    <text evidence="3">The sequence shown here is derived from an EMBL/GenBank/DDBJ whole genome shotgun (WGS) entry which is preliminary data.</text>
</comment>
<evidence type="ECO:0000313" key="4">
    <source>
        <dbReference type="Proteomes" id="UP001501265"/>
    </source>
</evidence>
<protein>
    <recommendedName>
        <fullName evidence="2">DUF397 domain-containing protein</fullName>
    </recommendedName>
</protein>
<gene>
    <name evidence="3" type="ORF">GCM10023220_08930</name>
</gene>
<organism evidence="3 4">
    <name type="scientific">Streptomyces ziwulingensis</name>
    <dbReference type="NCBI Taxonomy" id="1045501"/>
    <lineage>
        <taxon>Bacteria</taxon>
        <taxon>Bacillati</taxon>
        <taxon>Actinomycetota</taxon>
        <taxon>Actinomycetes</taxon>
        <taxon>Kitasatosporales</taxon>
        <taxon>Streptomycetaceae</taxon>
        <taxon>Streptomyces</taxon>
    </lineage>
</organism>
<dbReference type="EMBL" id="BAABIG010000008">
    <property type="protein sequence ID" value="GAA4786981.1"/>
    <property type="molecule type" value="Genomic_DNA"/>
</dbReference>